<dbReference type="KEGG" id="mbw:MSBRW_2275"/>
<name>A0A0E3QMH5_METBA</name>
<dbReference type="EMBL" id="CP009526">
    <property type="protein sequence ID" value="AKB51528.1"/>
    <property type="molecule type" value="Genomic_DNA"/>
</dbReference>
<proteinExistence type="predicted"/>
<reference evidence="3 4" key="1">
    <citation type="submission" date="2014-07" db="EMBL/GenBank/DDBJ databases">
        <title>Methanogenic archaea and the global carbon cycle.</title>
        <authorList>
            <person name="Henriksen J.R."/>
            <person name="Luke J."/>
            <person name="Reinhart S."/>
            <person name="Benedict M.N."/>
            <person name="Youngblut N.D."/>
            <person name="Metcalf M.E."/>
            <person name="Whitaker R.J."/>
            <person name="Metcalf W.W."/>
        </authorList>
    </citation>
    <scope>NUCLEOTIDE SEQUENCE [LARGE SCALE GENOMIC DNA]</scope>
    <source>
        <strain evidence="3 4">Wiesmoor</strain>
    </source>
</reference>
<dbReference type="PATRIC" id="fig|1434109.4.peg.2933"/>
<feature type="compositionally biased region" description="Acidic residues" evidence="1">
    <location>
        <begin position="7"/>
        <end position="21"/>
    </location>
</feature>
<feature type="region of interest" description="Disordered" evidence="1">
    <location>
        <begin position="1"/>
        <end position="21"/>
    </location>
</feature>
<keyword evidence="2" id="KW-0472">Membrane</keyword>
<evidence type="ECO:0000256" key="1">
    <source>
        <dbReference type="SAM" id="MobiDB-lite"/>
    </source>
</evidence>
<sequence>MQNSASEYEDSASEYEDSASEFEDSHSDFAVYSSSGRLLQGSGRFKEVWEHSELAKQLDIKRSALYVEVRESELLLGCSLLVKIRKGREERAVFIECFPKEAVTESPGWINRFYADAKNRTEGLQSIRYQVIGLWKEEDIFSFFPPKSAGNLPDCLEKKVISREEISVWIPNLSNGIFLLTGLIFKLKSIFFPGFSLSLSLYPSQTNISAGPGELDPDFTFEGGKILASAAHDKKANLEMDETIGRVQKKGLKEYKDVFNLDDMSGVDFPKSPEEPSKKNKTWKKKKIAEYACCFFLFLIAGFFILSKAGLEPTFLSFNISKNNDTNFPPFRIQLEIRGDINSRVQYLRDKNTSNPQLPTSKSRGGGSPNLSSVNLEDKAENDSLELQDLIKETNNSSEVGNAGVGNASVGNAGVGNGTAGNESAENVTSENKNLENGIPENESNGYGILENKNVENEALENESNVNAAK</sequence>
<organism evidence="3 4">
    <name type="scientific">Methanosarcina barkeri str. Wiesmoor</name>
    <dbReference type="NCBI Taxonomy" id="1434109"/>
    <lineage>
        <taxon>Archaea</taxon>
        <taxon>Methanobacteriati</taxon>
        <taxon>Methanobacteriota</taxon>
        <taxon>Stenosarchaea group</taxon>
        <taxon>Methanomicrobia</taxon>
        <taxon>Methanosarcinales</taxon>
        <taxon>Methanosarcinaceae</taxon>
        <taxon>Methanosarcina</taxon>
    </lineage>
</organism>
<evidence type="ECO:0000313" key="3">
    <source>
        <dbReference type="EMBL" id="AKB51528.1"/>
    </source>
</evidence>
<dbReference type="HOGENOM" id="CLU_552779_0_0_2"/>
<evidence type="ECO:0000256" key="2">
    <source>
        <dbReference type="SAM" id="Phobius"/>
    </source>
</evidence>
<evidence type="ECO:0000313" key="4">
    <source>
        <dbReference type="Proteomes" id="UP000033038"/>
    </source>
</evidence>
<dbReference type="Proteomes" id="UP000033038">
    <property type="component" value="Chromosome"/>
</dbReference>
<feature type="region of interest" description="Disordered" evidence="1">
    <location>
        <begin position="350"/>
        <end position="375"/>
    </location>
</feature>
<dbReference type="AlphaFoldDB" id="A0A0E3QMH5"/>
<keyword evidence="2" id="KW-0812">Transmembrane</keyword>
<protein>
    <submittedName>
        <fullName evidence="3">Uncharacterized protein</fullName>
    </submittedName>
</protein>
<gene>
    <name evidence="3" type="ORF">MSBRW_2275</name>
</gene>
<feature type="transmembrane region" description="Helical" evidence="2">
    <location>
        <begin position="288"/>
        <end position="306"/>
    </location>
</feature>
<feature type="compositionally biased region" description="Polar residues" evidence="1">
    <location>
        <begin position="353"/>
        <end position="375"/>
    </location>
</feature>
<keyword evidence="2" id="KW-1133">Transmembrane helix</keyword>
<feature type="region of interest" description="Disordered" evidence="1">
    <location>
        <begin position="414"/>
        <end position="470"/>
    </location>
</feature>
<accession>A0A0E3QMH5</accession>